<dbReference type="AlphaFoldDB" id="A0A7X5UWR4"/>
<dbReference type="Proteomes" id="UP000564677">
    <property type="component" value="Unassembled WGS sequence"/>
</dbReference>
<organism evidence="2 3">
    <name type="scientific">Sphingomonas leidyi</name>
    <dbReference type="NCBI Taxonomy" id="68569"/>
    <lineage>
        <taxon>Bacteria</taxon>
        <taxon>Pseudomonadati</taxon>
        <taxon>Pseudomonadota</taxon>
        <taxon>Alphaproteobacteria</taxon>
        <taxon>Sphingomonadales</taxon>
        <taxon>Sphingomonadaceae</taxon>
        <taxon>Sphingomonas</taxon>
    </lineage>
</organism>
<accession>A0A7X5UWR4</accession>
<dbReference type="GO" id="GO:0016998">
    <property type="term" value="P:cell wall macromolecule catabolic process"/>
    <property type="evidence" value="ECO:0007669"/>
    <property type="project" value="InterPro"/>
</dbReference>
<name>A0A7X5UWR4_9SPHN</name>
<protein>
    <submittedName>
        <fullName evidence="2">Putative chitinase</fullName>
    </submittedName>
</protein>
<evidence type="ECO:0000259" key="1">
    <source>
        <dbReference type="Pfam" id="PF00182"/>
    </source>
</evidence>
<dbReference type="InterPro" id="IPR023346">
    <property type="entry name" value="Lysozyme-like_dom_sf"/>
</dbReference>
<dbReference type="SUPFAM" id="SSF53955">
    <property type="entry name" value="Lysozyme-like"/>
    <property type="match status" value="1"/>
</dbReference>
<dbReference type="GO" id="GO:0006032">
    <property type="term" value="P:chitin catabolic process"/>
    <property type="evidence" value="ECO:0007669"/>
    <property type="project" value="InterPro"/>
</dbReference>
<proteinExistence type="predicted"/>
<dbReference type="RefSeq" id="WP_167298157.1">
    <property type="nucleotide sequence ID" value="NZ_JAASQV010000001.1"/>
</dbReference>
<dbReference type="EMBL" id="JAASQV010000001">
    <property type="protein sequence ID" value="NIJ63680.1"/>
    <property type="molecule type" value="Genomic_DNA"/>
</dbReference>
<keyword evidence="3" id="KW-1185">Reference proteome</keyword>
<dbReference type="PANTHER" id="PTHR34408">
    <property type="entry name" value="FAMILY PROTEIN, PUTATIVE-RELATED"/>
    <property type="match status" value="1"/>
</dbReference>
<dbReference type="GO" id="GO:0004568">
    <property type="term" value="F:chitinase activity"/>
    <property type="evidence" value="ECO:0007669"/>
    <property type="project" value="InterPro"/>
</dbReference>
<reference evidence="2 3" key="1">
    <citation type="submission" date="2020-03" db="EMBL/GenBank/DDBJ databases">
        <title>Genomic Encyclopedia of Type Strains, Phase IV (KMG-IV): sequencing the most valuable type-strain genomes for metagenomic binning, comparative biology and taxonomic classification.</title>
        <authorList>
            <person name="Goeker M."/>
        </authorList>
    </citation>
    <scope>NUCLEOTIDE SEQUENCE [LARGE SCALE GENOMIC DNA]</scope>
    <source>
        <strain evidence="2 3">DSM 4733</strain>
    </source>
</reference>
<evidence type="ECO:0000313" key="2">
    <source>
        <dbReference type="EMBL" id="NIJ63680.1"/>
    </source>
</evidence>
<dbReference type="Gene3D" id="1.10.530.10">
    <property type="match status" value="1"/>
</dbReference>
<gene>
    <name evidence="2" type="ORF">FHR20_000611</name>
</gene>
<dbReference type="InterPro" id="IPR052354">
    <property type="entry name" value="Cell_Wall_Dynamics_Protein"/>
</dbReference>
<dbReference type="InterPro" id="IPR000726">
    <property type="entry name" value="Glyco_hydro_19_cat"/>
</dbReference>
<comment type="caution">
    <text evidence="2">The sequence shown here is derived from an EMBL/GenBank/DDBJ whole genome shotgun (WGS) entry which is preliminary data.</text>
</comment>
<evidence type="ECO:0000313" key="3">
    <source>
        <dbReference type="Proteomes" id="UP000564677"/>
    </source>
</evidence>
<dbReference type="Pfam" id="PF00182">
    <property type="entry name" value="Glyco_hydro_19"/>
    <property type="match status" value="1"/>
</dbReference>
<dbReference type="PANTHER" id="PTHR34408:SF1">
    <property type="entry name" value="GLYCOSYL HYDROLASE FAMILY 19 DOMAIN-CONTAINING PROTEIN HI_1415"/>
    <property type="match status" value="1"/>
</dbReference>
<sequence>MLDVRKLQQRLGVEVDGALGPGTFAALFAASGAAPPVAAELGLAANVHFRSYRILANGLRLAHFLAQCAHESGGFRHAREVWGPTAAQRAYEGSAKLGNDRPGDGKRYLGRGPGQLTGRANYRLYGRKLGIDLERHPELLEAWSLGLLAFCAYWDACGLNAWADRDDLRVVSNGINRGDPLSAKEPNGWADRRARHAAMKALIL</sequence>
<feature type="domain" description="Glycoside hydrolase family 19 catalytic" evidence="1">
    <location>
        <begin position="60"/>
        <end position="141"/>
    </location>
</feature>